<dbReference type="InParanoid" id="A0A1S3ITU6"/>
<sequence length="137" mass="15754">MTDEQIEEYVPTFGDRIAQSTLVGEQCEEGEETSTQSSQSKEEGILERLQEEFRQKFLKEKKSSRYESLHGNQNAKKNIRRIELGWLHKEWGKGFTQVKSQNGGGTRHLTIPCDMKMKDLKQVAMDLFFEHGQSGKG</sequence>
<keyword evidence="2" id="KW-1185">Reference proteome</keyword>
<evidence type="ECO:0000313" key="2">
    <source>
        <dbReference type="Proteomes" id="UP000085678"/>
    </source>
</evidence>
<proteinExistence type="predicted"/>
<dbReference type="Proteomes" id="UP000085678">
    <property type="component" value="Unplaced"/>
</dbReference>
<evidence type="ECO:0000313" key="3">
    <source>
        <dbReference type="RefSeq" id="XP_013401622.1"/>
    </source>
</evidence>
<gene>
    <name evidence="3" type="primary">LOC106167385</name>
</gene>
<accession>A0A1S3ITU6</accession>
<evidence type="ECO:0000256" key="1">
    <source>
        <dbReference type="SAM" id="MobiDB-lite"/>
    </source>
</evidence>
<organism evidence="2 3">
    <name type="scientific">Lingula anatina</name>
    <name type="common">Brachiopod</name>
    <name type="synonym">Lingula unguis</name>
    <dbReference type="NCBI Taxonomy" id="7574"/>
    <lineage>
        <taxon>Eukaryota</taxon>
        <taxon>Metazoa</taxon>
        <taxon>Spiralia</taxon>
        <taxon>Lophotrochozoa</taxon>
        <taxon>Brachiopoda</taxon>
        <taxon>Linguliformea</taxon>
        <taxon>Lingulata</taxon>
        <taxon>Lingulida</taxon>
        <taxon>Linguloidea</taxon>
        <taxon>Lingulidae</taxon>
        <taxon>Lingula</taxon>
    </lineage>
</organism>
<dbReference type="GeneID" id="106167385"/>
<protein>
    <submittedName>
        <fullName evidence="3">Uncharacterized protein LOC106167385</fullName>
    </submittedName>
</protein>
<dbReference type="AlphaFoldDB" id="A0A1S3ITU6"/>
<dbReference type="OrthoDB" id="6135382at2759"/>
<reference evidence="3" key="1">
    <citation type="submission" date="2025-08" db="UniProtKB">
        <authorList>
            <consortium name="RefSeq"/>
        </authorList>
    </citation>
    <scope>IDENTIFICATION</scope>
    <source>
        <tissue evidence="3">Gonads</tissue>
    </source>
</reference>
<name>A0A1S3ITU6_LINAN</name>
<dbReference type="KEGG" id="lak:106167385"/>
<dbReference type="RefSeq" id="XP_013401622.1">
    <property type="nucleotide sequence ID" value="XM_013546168.1"/>
</dbReference>
<feature type="region of interest" description="Disordered" evidence="1">
    <location>
        <begin position="24"/>
        <end position="43"/>
    </location>
</feature>